<sequence length="405" mass="41970">MPKAVYLMALGIFAMVTSEFLVGGLMPQISEDLGVTIPQVGYLITAFAVAMAVGGPFATAVVLKLRPKAALMTLYAVFLLGNALAAVATDYWVMLAGRVITGTASSAFFGVSLAVVAQITKPELRGRATGLAMQGLMVGTLLGLPVSTLVGEQWGWRAGFVVVGIVTVIAAVATLIVVPSLEHAQDSGGFRQEVSAFRNGKLWLIICTSTLIIGATFSAFSYYTPILTEVTGYSRDIVPLLLLAYGAATVIGNAVVARLADTHTIRVLTTGLALNVLFLSAFALFADLKVPALLAMMGIGFVGVTMNPAMISRVQRAANARALVNTVHTSFITLGVVIGSWLGGLGINAYGLRAPLWLGAILAVLALVALIPDMGQMRRRPAAGPAVAAAGESPAREAAGAGQRG</sequence>
<evidence type="ECO:0000313" key="10">
    <source>
        <dbReference type="Proteomes" id="UP000316603"/>
    </source>
</evidence>
<evidence type="ECO:0000313" key="9">
    <source>
        <dbReference type="EMBL" id="TWF87049.1"/>
    </source>
</evidence>
<evidence type="ECO:0000256" key="7">
    <source>
        <dbReference type="SAM" id="Phobius"/>
    </source>
</evidence>
<reference evidence="9 10" key="1">
    <citation type="submission" date="2019-06" db="EMBL/GenBank/DDBJ databases">
        <title>Sequencing the genomes of 1000 actinobacteria strains.</title>
        <authorList>
            <person name="Klenk H.-P."/>
        </authorList>
    </citation>
    <scope>NUCLEOTIDE SEQUENCE [LARGE SCALE GENOMIC DNA]</scope>
    <source>
        <strain evidence="9 10">DSM 41695</strain>
    </source>
</reference>
<feature type="transmembrane region" description="Helical" evidence="7">
    <location>
        <begin position="42"/>
        <end position="63"/>
    </location>
</feature>
<feature type="region of interest" description="Disordered" evidence="6">
    <location>
        <begin position="385"/>
        <end position="405"/>
    </location>
</feature>
<feature type="domain" description="Major facilitator superfamily (MFS) profile" evidence="8">
    <location>
        <begin position="4"/>
        <end position="378"/>
    </location>
</feature>
<dbReference type="InterPro" id="IPR020846">
    <property type="entry name" value="MFS_dom"/>
</dbReference>
<feature type="transmembrane region" description="Helical" evidence="7">
    <location>
        <begin position="99"/>
        <end position="119"/>
    </location>
</feature>
<dbReference type="SUPFAM" id="SSF103473">
    <property type="entry name" value="MFS general substrate transporter"/>
    <property type="match status" value="1"/>
</dbReference>
<gene>
    <name evidence="9" type="ORF">FHX78_114045</name>
</gene>
<dbReference type="InterPro" id="IPR036259">
    <property type="entry name" value="MFS_trans_sf"/>
</dbReference>
<dbReference type="InterPro" id="IPR050189">
    <property type="entry name" value="MFS_Efflux_Transporters"/>
</dbReference>
<keyword evidence="4 7" id="KW-1133">Transmembrane helix</keyword>
<dbReference type="Proteomes" id="UP000316603">
    <property type="component" value="Unassembled WGS sequence"/>
</dbReference>
<dbReference type="PANTHER" id="PTHR43124">
    <property type="entry name" value="PURINE EFFLUX PUMP PBUE"/>
    <property type="match status" value="1"/>
</dbReference>
<dbReference type="CDD" id="cd17324">
    <property type="entry name" value="MFS_NepI_like"/>
    <property type="match status" value="1"/>
</dbReference>
<evidence type="ECO:0000256" key="6">
    <source>
        <dbReference type="SAM" id="MobiDB-lite"/>
    </source>
</evidence>
<accession>A0A561TIX8</accession>
<feature type="transmembrane region" description="Helical" evidence="7">
    <location>
        <begin position="131"/>
        <end position="150"/>
    </location>
</feature>
<feature type="transmembrane region" description="Helical" evidence="7">
    <location>
        <begin position="267"/>
        <end position="286"/>
    </location>
</feature>
<feature type="transmembrane region" description="Helical" evidence="7">
    <location>
        <begin position="156"/>
        <end position="181"/>
    </location>
</feature>
<feature type="transmembrane region" description="Helical" evidence="7">
    <location>
        <begin position="70"/>
        <end position="93"/>
    </location>
</feature>
<dbReference type="InterPro" id="IPR011701">
    <property type="entry name" value="MFS"/>
</dbReference>
<keyword evidence="10" id="KW-1185">Reference proteome</keyword>
<dbReference type="Pfam" id="PF07690">
    <property type="entry name" value="MFS_1"/>
    <property type="match status" value="1"/>
</dbReference>
<evidence type="ECO:0000256" key="1">
    <source>
        <dbReference type="ARBA" id="ARBA00004651"/>
    </source>
</evidence>
<name>A0A561TIX8_9ACTN</name>
<proteinExistence type="predicted"/>
<evidence type="ECO:0000259" key="8">
    <source>
        <dbReference type="PROSITE" id="PS50850"/>
    </source>
</evidence>
<comment type="subcellular location">
    <subcellularLocation>
        <location evidence="1">Cell membrane</location>
        <topology evidence="1">Multi-pass membrane protein</topology>
    </subcellularLocation>
</comment>
<dbReference type="PROSITE" id="PS50850">
    <property type="entry name" value="MFS"/>
    <property type="match status" value="1"/>
</dbReference>
<dbReference type="GO" id="GO:0005886">
    <property type="term" value="C:plasma membrane"/>
    <property type="evidence" value="ECO:0007669"/>
    <property type="project" value="UniProtKB-SubCell"/>
</dbReference>
<dbReference type="RefSeq" id="WP_145868857.1">
    <property type="nucleotide sequence ID" value="NZ_BNCE01000002.1"/>
</dbReference>
<keyword evidence="5 7" id="KW-0472">Membrane</keyword>
<feature type="transmembrane region" description="Helical" evidence="7">
    <location>
        <begin position="292"/>
        <end position="310"/>
    </location>
</feature>
<dbReference type="PANTHER" id="PTHR43124:SF8">
    <property type="entry name" value="INNER MEMBRANE TRANSPORT PROTEIN YDHP"/>
    <property type="match status" value="1"/>
</dbReference>
<feature type="transmembrane region" description="Helical" evidence="7">
    <location>
        <begin position="237"/>
        <end position="260"/>
    </location>
</feature>
<evidence type="ECO:0000256" key="2">
    <source>
        <dbReference type="ARBA" id="ARBA00022475"/>
    </source>
</evidence>
<feature type="transmembrane region" description="Helical" evidence="7">
    <location>
        <begin position="202"/>
        <end position="225"/>
    </location>
</feature>
<dbReference type="AlphaFoldDB" id="A0A561TIX8"/>
<keyword evidence="3 7" id="KW-0812">Transmembrane</keyword>
<organism evidence="9 10">
    <name type="scientific">Streptomyces capillispiralis</name>
    <dbReference type="NCBI Taxonomy" id="68182"/>
    <lineage>
        <taxon>Bacteria</taxon>
        <taxon>Bacillati</taxon>
        <taxon>Actinomycetota</taxon>
        <taxon>Actinomycetes</taxon>
        <taxon>Kitasatosporales</taxon>
        <taxon>Streptomycetaceae</taxon>
        <taxon>Streptomyces</taxon>
    </lineage>
</organism>
<evidence type="ECO:0000256" key="5">
    <source>
        <dbReference type="ARBA" id="ARBA00023136"/>
    </source>
</evidence>
<keyword evidence="2" id="KW-1003">Cell membrane</keyword>
<comment type="caution">
    <text evidence="9">The sequence shown here is derived from an EMBL/GenBank/DDBJ whole genome shotgun (WGS) entry which is preliminary data.</text>
</comment>
<evidence type="ECO:0000256" key="3">
    <source>
        <dbReference type="ARBA" id="ARBA00022692"/>
    </source>
</evidence>
<dbReference type="Gene3D" id="1.20.1250.20">
    <property type="entry name" value="MFS general substrate transporter like domains"/>
    <property type="match status" value="1"/>
</dbReference>
<evidence type="ECO:0000256" key="4">
    <source>
        <dbReference type="ARBA" id="ARBA00022989"/>
    </source>
</evidence>
<feature type="transmembrane region" description="Helical" evidence="7">
    <location>
        <begin position="322"/>
        <end position="342"/>
    </location>
</feature>
<dbReference type="EMBL" id="VIWV01000001">
    <property type="protein sequence ID" value="TWF87049.1"/>
    <property type="molecule type" value="Genomic_DNA"/>
</dbReference>
<feature type="transmembrane region" description="Helical" evidence="7">
    <location>
        <begin position="354"/>
        <end position="371"/>
    </location>
</feature>
<dbReference type="OrthoDB" id="9814237at2"/>
<protein>
    <submittedName>
        <fullName evidence="9">Putative MFS family arabinose efflux permease</fullName>
    </submittedName>
</protein>
<dbReference type="GO" id="GO:0022857">
    <property type="term" value="F:transmembrane transporter activity"/>
    <property type="evidence" value="ECO:0007669"/>
    <property type="project" value="InterPro"/>
</dbReference>